<proteinExistence type="predicted"/>
<evidence type="ECO:0000313" key="2">
    <source>
        <dbReference type="Proteomes" id="UP001479290"/>
    </source>
</evidence>
<comment type="caution">
    <text evidence="1">The sequence shown here is derived from an EMBL/GenBank/DDBJ whole genome shotgun (WGS) entry which is preliminary data.</text>
</comment>
<dbReference type="Proteomes" id="UP001479290">
    <property type="component" value="Unassembled WGS sequence"/>
</dbReference>
<gene>
    <name evidence="1" type="ORF">ABG768_012804</name>
</gene>
<protein>
    <submittedName>
        <fullName evidence="1">Uncharacterized protein</fullName>
    </submittedName>
</protein>
<organism evidence="1 2">
    <name type="scientific">Culter alburnus</name>
    <name type="common">Topmouth culter</name>
    <dbReference type="NCBI Taxonomy" id="194366"/>
    <lineage>
        <taxon>Eukaryota</taxon>
        <taxon>Metazoa</taxon>
        <taxon>Chordata</taxon>
        <taxon>Craniata</taxon>
        <taxon>Vertebrata</taxon>
        <taxon>Euteleostomi</taxon>
        <taxon>Actinopterygii</taxon>
        <taxon>Neopterygii</taxon>
        <taxon>Teleostei</taxon>
        <taxon>Ostariophysi</taxon>
        <taxon>Cypriniformes</taxon>
        <taxon>Xenocyprididae</taxon>
        <taxon>Xenocypridinae</taxon>
        <taxon>Culter</taxon>
    </lineage>
</organism>
<evidence type="ECO:0000313" key="1">
    <source>
        <dbReference type="EMBL" id="KAK9979373.1"/>
    </source>
</evidence>
<feature type="non-terminal residue" evidence="1">
    <location>
        <position position="1"/>
    </location>
</feature>
<reference evidence="1 2" key="1">
    <citation type="submission" date="2024-05" db="EMBL/GenBank/DDBJ databases">
        <title>A high-quality chromosomal-level genome assembly of Topmouth culter (Culter alburnus).</title>
        <authorList>
            <person name="Zhao H."/>
        </authorList>
    </citation>
    <scope>NUCLEOTIDE SEQUENCE [LARGE SCALE GENOMIC DNA]</scope>
    <source>
        <strain evidence="1">CATC2023</strain>
        <tissue evidence="1">Muscle</tissue>
    </source>
</reference>
<sequence length="53" mass="5948">MLPWVLGICSLAEGGNHIPVVETGQPLRFAMLSKSARDYSLRPQMTHIWILRG</sequence>
<name>A0AAW2B203_CULAL</name>
<keyword evidence="2" id="KW-1185">Reference proteome</keyword>
<accession>A0AAW2B203</accession>
<dbReference type="AlphaFoldDB" id="A0AAW2B203"/>
<dbReference type="EMBL" id="JAWDJR010000002">
    <property type="protein sequence ID" value="KAK9979373.1"/>
    <property type="molecule type" value="Genomic_DNA"/>
</dbReference>